<dbReference type="GO" id="GO:0006508">
    <property type="term" value="P:proteolysis"/>
    <property type="evidence" value="ECO:0007669"/>
    <property type="project" value="UniProtKB-KW"/>
</dbReference>
<keyword evidence="5 6" id="KW-0482">Metalloprotease</keyword>
<keyword evidence="1 6" id="KW-0645">Protease</keyword>
<dbReference type="CDD" id="cd09607">
    <property type="entry name" value="M3B_PepF"/>
    <property type="match status" value="1"/>
</dbReference>
<dbReference type="GO" id="GO:0004181">
    <property type="term" value="F:metallocarboxypeptidase activity"/>
    <property type="evidence" value="ECO:0007669"/>
    <property type="project" value="InterPro"/>
</dbReference>
<sequence>MSYSQVWDLDVFFEGGSDSPQLRTHLDETKIKVDQFAGKLRTFETPATQSAAGSVAQLLEEGSSIQLQIGQASGFISCLEAQDMNDTKANTLRSEVTQIVATFRSAFNSLEQKLANTEQTVWDQLIQDEQLSDFRFVLEEWRAKAKDQLSEEEESLISALSVDGYHAWGQMYNTIVGQMTIRVTVDGEEKELSVGQANNLLSHEDSSVRKEVYEKLEEAWKSKEALFARTLNHLAGFRLNVYQKRGWENVLKEPLDYNRMQQETLDAMWGAITKHKATFVKFLERKAQLMGKEQLDWYDLNASTQDNNQKLSYDEGADFILKHFQTFSPKMADFAKMAFEDRWIEAEDRSGKRPGGFCTGLPLSNQSRIFMTYSGSMSNVATLAHELGHAYHSYVLRDVHPLNRRYAMNVAETASTFAEMIVADASVKEAQSEENKIALLEDKIQRSVAFFMNIHSRFLFETRFYEERKNGFVTADRLNALTDEAQREAYVDTIATTSPSYWSNKLHFHITGVPFYNFPYTFGYLFSLAIYAKALEEGTDYEDQYIALLQDTARMTTEDLAKKHLDADITKESFWEKGIELCERDVEEYLRMTE</sequence>
<keyword evidence="10" id="KW-1185">Reference proteome</keyword>
<evidence type="ECO:0000256" key="3">
    <source>
        <dbReference type="ARBA" id="ARBA00022801"/>
    </source>
</evidence>
<dbReference type="InterPro" id="IPR042088">
    <property type="entry name" value="OligoPept_F_C"/>
</dbReference>
<comment type="similarity">
    <text evidence="6">Belongs to the peptidase M3 family.</text>
</comment>
<dbReference type="RefSeq" id="WP_144089203.1">
    <property type="nucleotide sequence ID" value="NZ_VMHE01000020.1"/>
</dbReference>
<dbReference type="PANTHER" id="PTHR34217:SF1">
    <property type="entry name" value="CARBOXYPEPTIDASE 1"/>
    <property type="match status" value="1"/>
</dbReference>
<dbReference type="InterPro" id="IPR013647">
    <property type="entry name" value="OligopepF_N_dom"/>
</dbReference>
<organism evidence="9 10">
    <name type="scientific">Allobacillus salarius</name>
    <dbReference type="NCBI Taxonomy" id="1955272"/>
    <lineage>
        <taxon>Bacteria</taxon>
        <taxon>Bacillati</taxon>
        <taxon>Bacillota</taxon>
        <taxon>Bacilli</taxon>
        <taxon>Bacillales</taxon>
        <taxon>Bacillaceae</taxon>
        <taxon>Allobacillus</taxon>
    </lineage>
</organism>
<proteinExistence type="inferred from homology"/>
<evidence type="ECO:0000256" key="4">
    <source>
        <dbReference type="ARBA" id="ARBA00022833"/>
    </source>
</evidence>
<evidence type="ECO:0000256" key="2">
    <source>
        <dbReference type="ARBA" id="ARBA00022723"/>
    </source>
</evidence>
<dbReference type="OrthoDB" id="9769691at2"/>
<dbReference type="GO" id="GO:0004222">
    <property type="term" value="F:metalloendopeptidase activity"/>
    <property type="evidence" value="ECO:0007669"/>
    <property type="project" value="InterPro"/>
</dbReference>
<protein>
    <submittedName>
        <fullName evidence="9">M3 family oligoendopeptidase</fullName>
    </submittedName>
</protein>
<evidence type="ECO:0000256" key="6">
    <source>
        <dbReference type="RuleBase" id="RU003435"/>
    </source>
</evidence>
<dbReference type="SUPFAM" id="SSF55486">
    <property type="entry name" value="Metalloproteases ('zincins'), catalytic domain"/>
    <property type="match status" value="1"/>
</dbReference>
<dbReference type="InterPro" id="IPR011977">
    <property type="entry name" value="Pept_M3B_clade3"/>
</dbReference>
<dbReference type="PANTHER" id="PTHR34217">
    <property type="entry name" value="METAL-DEPENDENT CARBOXYPEPTIDASE"/>
    <property type="match status" value="1"/>
</dbReference>
<name>A0A556PDE8_9BACI</name>
<dbReference type="Gene3D" id="1.20.140.70">
    <property type="entry name" value="Oligopeptidase f, N-terminal domain"/>
    <property type="match status" value="1"/>
</dbReference>
<keyword evidence="2 6" id="KW-0479">Metal-binding</keyword>
<dbReference type="EMBL" id="VMHE01000020">
    <property type="protein sequence ID" value="TSJ62422.1"/>
    <property type="molecule type" value="Genomic_DNA"/>
</dbReference>
<evidence type="ECO:0000313" key="10">
    <source>
        <dbReference type="Proteomes" id="UP000316425"/>
    </source>
</evidence>
<dbReference type="AlphaFoldDB" id="A0A556PDE8"/>
<dbReference type="Pfam" id="PF01432">
    <property type="entry name" value="Peptidase_M3"/>
    <property type="match status" value="1"/>
</dbReference>
<comment type="caution">
    <text evidence="9">The sequence shown here is derived from an EMBL/GenBank/DDBJ whole genome shotgun (WGS) entry which is preliminary data.</text>
</comment>
<evidence type="ECO:0000259" key="8">
    <source>
        <dbReference type="Pfam" id="PF08439"/>
    </source>
</evidence>
<gene>
    <name evidence="9" type="ORF">FPQ13_10075</name>
</gene>
<reference evidence="9 10" key="1">
    <citation type="submission" date="2019-07" db="EMBL/GenBank/DDBJ databases">
        <title>Allobacillus sp. nov. SKP isolated from shrimp paste of Euphausiacea.</title>
        <authorList>
            <person name="Kanchanasin P."/>
            <person name="Tanasupawat S."/>
            <person name="Shi W."/>
            <person name="Wu L."/>
            <person name="Ma J."/>
        </authorList>
    </citation>
    <scope>NUCLEOTIDE SEQUENCE [LARGE SCALE GENOMIC DNA]</scope>
    <source>
        <strain evidence="9 10">SKP4-8</strain>
    </source>
</reference>
<evidence type="ECO:0000256" key="5">
    <source>
        <dbReference type="ARBA" id="ARBA00023049"/>
    </source>
</evidence>
<evidence type="ECO:0000256" key="1">
    <source>
        <dbReference type="ARBA" id="ARBA00022670"/>
    </source>
</evidence>
<dbReference type="InterPro" id="IPR001567">
    <property type="entry name" value="Pept_M3A_M3B_dom"/>
</dbReference>
<keyword evidence="4 6" id="KW-0862">Zinc</keyword>
<dbReference type="Proteomes" id="UP000316425">
    <property type="component" value="Unassembled WGS sequence"/>
</dbReference>
<keyword evidence="3 6" id="KW-0378">Hydrolase</keyword>
<evidence type="ECO:0000313" key="9">
    <source>
        <dbReference type="EMBL" id="TSJ62422.1"/>
    </source>
</evidence>
<feature type="domain" description="Peptidase M3A/M3B catalytic" evidence="7">
    <location>
        <begin position="200"/>
        <end position="549"/>
    </location>
</feature>
<dbReference type="NCBIfam" id="TIGR02290">
    <property type="entry name" value="M3_fam_3"/>
    <property type="match status" value="1"/>
</dbReference>
<evidence type="ECO:0000259" key="7">
    <source>
        <dbReference type="Pfam" id="PF01432"/>
    </source>
</evidence>
<dbReference type="GO" id="GO:0046872">
    <property type="term" value="F:metal ion binding"/>
    <property type="evidence" value="ECO:0007669"/>
    <property type="project" value="UniProtKB-UniRule"/>
</dbReference>
<feature type="domain" description="Oligopeptidase F N-terminal" evidence="8">
    <location>
        <begin position="116"/>
        <end position="180"/>
    </location>
</feature>
<comment type="cofactor">
    <cofactor evidence="6">
        <name>Zn(2+)</name>
        <dbReference type="ChEBI" id="CHEBI:29105"/>
    </cofactor>
    <text evidence="6">Binds 1 zinc ion.</text>
</comment>
<dbReference type="InterPro" id="IPR001333">
    <property type="entry name" value="Peptidase_M32_Taq"/>
</dbReference>
<accession>A0A556PDE8</accession>
<dbReference type="InterPro" id="IPR034006">
    <property type="entry name" value="M3B_PepF_2"/>
</dbReference>
<dbReference type="Pfam" id="PF08439">
    <property type="entry name" value="Peptidase_M3_N"/>
    <property type="match status" value="1"/>
</dbReference>
<dbReference type="Gene3D" id="1.10.1370.20">
    <property type="entry name" value="Oligoendopeptidase f, C-terminal domain"/>
    <property type="match status" value="1"/>
</dbReference>